<evidence type="ECO:0000256" key="6">
    <source>
        <dbReference type="ARBA" id="ARBA00022989"/>
    </source>
</evidence>
<evidence type="ECO:0000313" key="12">
    <source>
        <dbReference type="Proteomes" id="UP000232875"/>
    </source>
</evidence>
<keyword evidence="5 9" id="KW-0812">Transmembrane</keyword>
<keyword evidence="6 9" id="KW-1133">Transmembrane helix</keyword>
<keyword evidence="7 9" id="KW-0496">Mitochondrion</keyword>
<evidence type="ECO:0000256" key="7">
    <source>
        <dbReference type="ARBA" id="ARBA00023128"/>
    </source>
</evidence>
<dbReference type="OrthoDB" id="10018333at2759"/>
<name>A0A2N1JFA1_9BASI</name>
<evidence type="ECO:0000256" key="9">
    <source>
        <dbReference type="RuleBase" id="RU367056"/>
    </source>
</evidence>
<comment type="subunit">
    <text evidence="4 9">Component of 250-400 kDa complexes called cytochrome oxidase assembly intermediates or COA complexes.</text>
</comment>
<dbReference type="PANTHER" id="PTHR15642">
    <property type="entry name" value="CYTOCHROME C OXIDASE ASSEMBLY FACTOR 3, MITOCHONDRIAL"/>
    <property type="match status" value="1"/>
</dbReference>
<evidence type="ECO:0000256" key="1">
    <source>
        <dbReference type="ARBA" id="ARBA00003064"/>
    </source>
</evidence>
<evidence type="ECO:0000256" key="5">
    <source>
        <dbReference type="ARBA" id="ARBA00022692"/>
    </source>
</evidence>
<dbReference type="AlphaFoldDB" id="A0A2N1JFA1"/>
<evidence type="ECO:0000256" key="2">
    <source>
        <dbReference type="ARBA" id="ARBA00004304"/>
    </source>
</evidence>
<evidence type="ECO:0000256" key="8">
    <source>
        <dbReference type="ARBA" id="ARBA00023136"/>
    </source>
</evidence>
<evidence type="ECO:0000256" key="4">
    <source>
        <dbReference type="ARBA" id="ARBA00011351"/>
    </source>
</evidence>
<dbReference type="GO" id="GO:0005743">
    <property type="term" value="C:mitochondrial inner membrane"/>
    <property type="evidence" value="ECO:0007669"/>
    <property type="project" value="UniProtKB-UniRule"/>
</dbReference>
<dbReference type="STRING" id="2020962.A0A2N1JFA1"/>
<evidence type="ECO:0000256" key="3">
    <source>
        <dbReference type="ARBA" id="ARBA00007035"/>
    </source>
</evidence>
<reference evidence="11 12" key="1">
    <citation type="submission" date="2017-10" db="EMBL/GenBank/DDBJ databases">
        <title>A novel species of cold-tolerant Malassezia isolated from bats.</title>
        <authorList>
            <person name="Lorch J.M."/>
            <person name="Palmer J.M."/>
            <person name="Vanderwolf K.J."/>
            <person name="Schmidt K.Z."/>
            <person name="Verant M.L."/>
            <person name="Weller T.J."/>
            <person name="Blehert D.S."/>
        </authorList>
    </citation>
    <scope>NUCLEOTIDE SEQUENCE [LARGE SCALE GENOMIC DNA]</scope>
    <source>
        <strain evidence="11 12">NWHC:44797-103</strain>
    </source>
</reference>
<dbReference type="EMBL" id="KZ454988">
    <property type="protein sequence ID" value="PKI85233.1"/>
    <property type="molecule type" value="Genomic_DNA"/>
</dbReference>
<evidence type="ECO:0000259" key="10">
    <source>
        <dbReference type="Pfam" id="PF09813"/>
    </source>
</evidence>
<keyword evidence="12" id="KW-1185">Reference proteome</keyword>
<dbReference type="InterPro" id="IPR041752">
    <property type="entry name" value="Coa3"/>
</dbReference>
<feature type="transmembrane region" description="Helical" evidence="9">
    <location>
        <begin position="62"/>
        <end position="81"/>
    </location>
</feature>
<organism evidence="11 12">
    <name type="scientific">Malassezia vespertilionis</name>
    <dbReference type="NCBI Taxonomy" id="2020962"/>
    <lineage>
        <taxon>Eukaryota</taxon>
        <taxon>Fungi</taxon>
        <taxon>Dikarya</taxon>
        <taxon>Basidiomycota</taxon>
        <taxon>Ustilaginomycotina</taxon>
        <taxon>Malasseziomycetes</taxon>
        <taxon>Malasseziales</taxon>
        <taxon>Malasseziaceae</taxon>
        <taxon>Malassezia</taxon>
    </lineage>
</organism>
<proteinExistence type="inferred from homology"/>
<comment type="subcellular location">
    <subcellularLocation>
        <location evidence="2">Mitochondrion membrane</location>
        <topology evidence="2">Single-pass membrane protein</topology>
    </subcellularLocation>
</comment>
<sequence>MWNRILARSVRGVHSHALRPTMPRAEESIRDIGKAQSTYHPHGYGNSAGYIRARKPYVVKNVVGALILAAFVTGVYAYSIVMVEQDDFSDIENIGATPSSQQAHAPAPDRVAEVMDTSLHESLRPRGILSGSAEKHTSGLVQEPAVNRKLI</sequence>
<dbReference type="InterPro" id="IPR018628">
    <property type="entry name" value="Coa3_CC"/>
</dbReference>
<protein>
    <recommendedName>
        <fullName evidence="9">Cytochrome c oxidase assembly factor 3</fullName>
    </recommendedName>
</protein>
<gene>
    <name evidence="11" type="ORF">MVES_000790</name>
</gene>
<comment type="function">
    <text evidence="1 9">Required for assembly of cytochrome c oxidase (complex IV).</text>
</comment>
<keyword evidence="8 9" id="KW-0472">Membrane</keyword>
<dbReference type="Pfam" id="PF09813">
    <property type="entry name" value="Coa3_cc"/>
    <property type="match status" value="1"/>
</dbReference>
<dbReference type="Proteomes" id="UP000232875">
    <property type="component" value="Unassembled WGS sequence"/>
</dbReference>
<evidence type="ECO:0000313" key="11">
    <source>
        <dbReference type="EMBL" id="PKI85233.1"/>
    </source>
</evidence>
<dbReference type="PANTHER" id="PTHR15642:SF3">
    <property type="entry name" value="CYTOCHROME C OXIDASE ASSEMBLY FACTOR 3 HOMOLOG, MITOCHONDRIAL"/>
    <property type="match status" value="1"/>
</dbReference>
<dbReference type="GO" id="GO:0033617">
    <property type="term" value="P:mitochondrial respiratory chain complex IV assembly"/>
    <property type="evidence" value="ECO:0007669"/>
    <property type="project" value="UniProtKB-UniRule"/>
</dbReference>
<keyword evidence="9" id="KW-0999">Mitochondrion inner membrane</keyword>
<feature type="domain" description="Cytochrome c oxidase assembly factor 3 mitochondrial coiled-coil" evidence="10">
    <location>
        <begin position="50"/>
        <end position="91"/>
    </location>
</feature>
<accession>A0A2N1JFA1</accession>
<comment type="similarity">
    <text evidence="3 9">Belongs to the COA3 family.</text>
</comment>